<reference evidence="1" key="1">
    <citation type="submission" date="2018-01" db="EMBL/GenBank/DDBJ databases">
        <authorList>
            <person name="Mao J.F."/>
        </authorList>
    </citation>
    <scope>NUCLEOTIDE SEQUENCE</scope>
    <source>
        <strain evidence="1">Huo1</strain>
        <tissue evidence="1">Leaf</tissue>
    </source>
</reference>
<evidence type="ECO:0000313" key="1">
    <source>
        <dbReference type="EMBL" id="KAG6430870.1"/>
    </source>
</evidence>
<sequence length="147" mass="17030">MWKGEHSTALATATDPTIQELEINNERANHEDFGNALVFNKFSWMTFVVIDAAWSKKLLDSMFLKWNHGLQTYHLYLNLGQEGSSKHWQVKGEELRKQITAVTLYLVQCQDATVADPDHYQDQLLIQYEQFMKLTDLLTAHKNSVMI</sequence>
<dbReference type="AlphaFoldDB" id="A0A8X8YFE2"/>
<evidence type="ECO:0000313" key="2">
    <source>
        <dbReference type="Proteomes" id="UP000298416"/>
    </source>
</evidence>
<dbReference type="EMBL" id="PNBA02000003">
    <property type="protein sequence ID" value="KAG6430870.1"/>
    <property type="molecule type" value="Genomic_DNA"/>
</dbReference>
<keyword evidence="2" id="KW-1185">Reference proteome</keyword>
<name>A0A8X8YFE2_SALSN</name>
<reference evidence="1" key="2">
    <citation type="submission" date="2020-08" db="EMBL/GenBank/DDBJ databases">
        <title>Plant Genome Project.</title>
        <authorList>
            <person name="Zhang R.-G."/>
        </authorList>
    </citation>
    <scope>NUCLEOTIDE SEQUENCE</scope>
    <source>
        <strain evidence="1">Huo1</strain>
        <tissue evidence="1">Leaf</tissue>
    </source>
</reference>
<accession>A0A8X8YFE2</accession>
<organism evidence="1">
    <name type="scientific">Salvia splendens</name>
    <name type="common">Scarlet sage</name>
    <dbReference type="NCBI Taxonomy" id="180675"/>
    <lineage>
        <taxon>Eukaryota</taxon>
        <taxon>Viridiplantae</taxon>
        <taxon>Streptophyta</taxon>
        <taxon>Embryophyta</taxon>
        <taxon>Tracheophyta</taxon>
        <taxon>Spermatophyta</taxon>
        <taxon>Magnoliopsida</taxon>
        <taxon>eudicotyledons</taxon>
        <taxon>Gunneridae</taxon>
        <taxon>Pentapetalae</taxon>
        <taxon>asterids</taxon>
        <taxon>lamiids</taxon>
        <taxon>Lamiales</taxon>
        <taxon>Lamiaceae</taxon>
        <taxon>Nepetoideae</taxon>
        <taxon>Mentheae</taxon>
        <taxon>Salviinae</taxon>
        <taxon>Salvia</taxon>
        <taxon>Salvia subgen. Calosphace</taxon>
        <taxon>core Calosphace</taxon>
    </lineage>
</organism>
<proteinExistence type="predicted"/>
<dbReference type="Proteomes" id="UP000298416">
    <property type="component" value="Unassembled WGS sequence"/>
</dbReference>
<protein>
    <submittedName>
        <fullName evidence="1">Uncharacterized protein</fullName>
    </submittedName>
</protein>
<comment type="caution">
    <text evidence="1">The sequence shown here is derived from an EMBL/GenBank/DDBJ whole genome shotgun (WGS) entry which is preliminary data.</text>
</comment>
<gene>
    <name evidence="1" type="ORF">SASPL_108943</name>
</gene>